<sequence length="229" mass="25783">MPVATNVWAADRPFIWNKIDVGGRMAVLRLKDGTLLVHSPVVLDNALVDALARLGPVGHIVSPNYEHVKYAEQWQKRYPEAKAYACPGLKAREPGIFGAAVELRGRDAPAEWQGEVEPLHLSYEANPFTGKPFFNEVVLFFRPARLLVTSDLFWNYPSVAPGGTKLWKFGMDQVYLRFYRSFMIKDKGAYEAAMQTLLQDWDWEAILPCHGDAVISGGKALLRRHLGRT</sequence>
<evidence type="ECO:0000313" key="2">
    <source>
        <dbReference type="Proteomes" id="UP001445335"/>
    </source>
</evidence>
<name>A0AAW1S0B1_9CHLO</name>
<dbReference type="InterPro" id="IPR036866">
    <property type="entry name" value="RibonucZ/Hydroxyglut_hydro"/>
</dbReference>
<organism evidence="1 2">
    <name type="scientific">Elliptochloris bilobata</name>
    <dbReference type="NCBI Taxonomy" id="381761"/>
    <lineage>
        <taxon>Eukaryota</taxon>
        <taxon>Viridiplantae</taxon>
        <taxon>Chlorophyta</taxon>
        <taxon>core chlorophytes</taxon>
        <taxon>Trebouxiophyceae</taxon>
        <taxon>Trebouxiophyceae incertae sedis</taxon>
        <taxon>Elliptochloris clade</taxon>
        <taxon>Elliptochloris</taxon>
    </lineage>
</organism>
<reference evidence="1 2" key="1">
    <citation type="journal article" date="2024" name="Nat. Commun.">
        <title>Phylogenomics reveals the evolutionary origins of lichenization in chlorophyte algae.</title>
        <authorList>
            <person name="Puginier C."/>
            <person name="Libourel C."/>
            <person name="Otte J."/>
            <person name="Skaloud P."/>
            <person name="Haon M."/>
            <person name="Grisel S."/>
            <person name="Petersen M."/>
            <person name="Berrin J.G."/>
            <person name="Delaux P.M."/>
            <person name="Dal Grande F."/>
            <person name="Keller J."/>
        </authorList>
    </citation>
    <scope>NUCLEOTIDE SEQUENCE [LARGE SCALE GENOMIC DNA]</scope>
    <source>
        <strain evidence="1 2">SAG 245.80</strain>
    </source>
</reference>
<evidence type="ECO:0000313" key="1">
    <source>
        <dbReference type="EMBL" id="KAK9839790.1"/>
    </source>
</evidence>
<evidence type="ECO:0008006" key="3">
    <source>
        <dbReference type="Google" id="ProtNLM"/>
    </source>
</evidence>
<dbReference type="PANTHER" id="PTHR33835">
    <property type="entry name" value="YALI0C07656P"/>
    <property type="match status" value="1"/>
</dbReference>
<gene>
    <name evidence="1" type="ORF">WJX81_002018</name>
</gene>
<dbReference type="Proteomes" id="UP001445335">
    <property type="component" value="Unassembled WGS sequence"/>
</dbReference>
<proteinExistence type="predicted"/>
<dbReference type="EMBL" id="JALJOU010000014">
    <property type="protein sequence ID" value="KAK9839790.1"/>
    <property type="molecule type" value="Genomic_DNA"/>
</dbReference>
<dbReference type="InterPro" id="IPR025638">
    <property type="entry name" value="DUF4336"/>
</dbReference>
<dbReference type="Pfam" id="PF14234">
    <property type="entry name" value="DUF4336"/>
    <property type="match status" value="1"/>
</dbReference>
<comment type="caution">
    <text evidence="1">The sequence shown here is derived from an EMBL/GenBank/DDBJ whole genome shotgun (WGS) entry which is preliminary data.</text>
</comment>
<dbReference type="SUPFAM" id="SSF56281">
    <property type="entry name" value="Metallo-hydrolase/oxidoreductase"/>
    <property type="match status" value="1"/>
</dbReference>
<accession>A0AAW1S0B1</accession>
<dbReference type="AlphaFoldDB" id="A0AAW1S0B1"/>
<protein>
    <recommendedName>
        <fullName evidence="3">DUF4336 domain-containing protein</fullName>
    </recommendedName>
</protein>
<dbReference type="PANTHER" id="PTHR33835:SF1">
    <property type="entry name" value="METALLO-BETA-LACTAMASE DOMAIN-CONTAINING PROTEIN"/>
    <property type="match status" value="1"/>
</dbReference>
<keyword evidence="2" id="KW-1185">Reference proteome</keyword>